<dbReference type="GeneID" id="69036064"/>
<gene>
    <name evidence="3" type="ORF">HCBG_03048</name>
</gene>
<keyword evidence="2" id="KW-0472">Membrane</keyword>
<dbReference type="Proteomes" id="UP000001631">
    <property type="component" value="Unassembled WGS sequence"/>
</dbReference>
<feature type="transmembrane region" description="Helical" evidence="2">
    <location>
        <begin position="131"/>
        <end position="155"/>
    </location>
</feature>
<reference evidence="3" key="1">
    <citation type="submission" date="2009-02" db="EMBL/GenBank/DDBJ databases">
        <title>The Genome Sequence of Ajellomyces capsulatus strain G186AR.</title>
        <authorList>
            <consortium name="The Broad Institute Genome Sequencing Platform"/>
            <person name="Champion M."/>
            <person name="Cuomo C."/>
            <person name="Ma L.-J."/>
            <person name="Henn M.R."/>
            <person name="Sil A."/>
            <person name="Goldman B."/>
            <person name="Young S.K."/>
            <person name="Kodira C.D."/>
            <person name="Zeng Q."/>
            <person name="Koehrsen M."/>
            <person name="Alvarado L."/>
            <person name="Berlin A."/>
            <person name="Borenstein D."/>
            <person name="Chen Z."/>
            <person name="Engels R."/>
            <person name="Freedman E."/>
            <person name="Gellesch M."/>
            <person name="Goldberg J."/>
            <person name="Griggs A."/>
            <person name="Gujja S."/>
            <person name="Heiman D."/>
            <person name="Hepburn T."/>
            <person name="Howarth C."/>
            <person name="Jen D."/>
            <person name="Larson L."/>
            <person name="Lewis B."/>
            <person name="Mehta T."/>
            <person name="Park D."/>
            <person name="Pearson M."/>
            <person name="Roberts A."/>
            <person name="Saif S."/>
            <person name="Shea T."/>
            <person name="Shenoy N."/>
            <person name="Sisk P."/>
            <person name="Stolte C."/>
            <person name="Sykes S."/>
            <person name="Walk T."/>
            <person name="White J."/>
            <person name="Yandava C."/>
            <person name="Klein B."/>
            <person name="McEwen J.G."/>
            <person name="Puccia R."/>
            <person name="Goldman G.H."/>
            <person name="Felipe M.S."/>
            <person name="Nino-Vega G."/>
            <person name="San-Blas G."/>
            <person name="Taylor J."/>
            <person name="Mendoza L."/>
            <person name="Galagan J."/>
            <person name="Nusbaum C."/>
            <person name="Birren B."/>
        </authorList>
    </citation>
    <scope>NUCLEOTIDE SEQUENCE</scope>
    <source>
        <strain evidence="3">G186AR</strain>
    </source>
</reference>
<evidence type="ECO:0000313" key="4">
    <source>
        <dbReference type="Proteomes" id="UP000001631"/>
    </source>
</evidence>
<evidence type="ECO:0000256" key="1">
    <source>
        <dbReference type="SAM" id="MobiDB-lite"/>
    </source>
</evidence>
<proteinExistence type="predicted"/>
<keyword evidence="2" id="KW-1133">Transmembrane helix</keyword>
<dbReference type="RefSeq" id="XP_045289992.1">
    <property type="nucleotide sequence ID" value="XM_045430097.1"/>
</dbReference>
<organism evidence="3 4">
    <name type="scientific">Ajellomyces capsulatus (strain G186AR / H82 / ATCC MYA-2454 / RMSCC 2432)</name>
    <name type="common">Darling's disease fungus</name>
    <name type="synonym">Histoplasma capsulatum</name>
    <dbReference type="NCBI Taxonomy" id="447093"/>
    <lineage>
        <taxon>Eukaryota</taxon>
        <taxon>Fungi</taxon>
        <taxon>Dikarya</taxon>
        <taxon>Ascomycota</taxon>
        <taxon>Pezizomycotina</taxon>
        <taxon>Eurotiomycetes</taxon>
        <taxon>Eurotiomycetidae</taxon>
        <taxon>Onygenales</taxon>
        <taxon>Ajellomycetaceae</taxon>
        <taxon>Histoplasma</taxon>
    </lineage>
</organism>
<sequence>MAKYRGKHQRIVLQESWQIASQKSSMWDFHKPGSSRGQRGAKNPGSWLASVPLDLVRAVAFRTAFPASARASPTLRCSSRGNGKRGKVESPPALRENLHNASQDDFDYLLDPPSVSLVLYHIFIFTRAVSYLSYCMFGVNELYIILNSVICFMILSEDHQFPNLRHDLLQLVSVPCVHVAAAEGNPP</sequence>
<evidence type="ECO:0000256" key="2">
    <source>
        <dbReference type="SAM" id="Phobius"/>
    </source>
</evidence>
<protein>
    <submittedName>
        <fullName evidence="3">Uncharacterized protein</fullName>
    </submittedName>
</protein>
<keyword evidence="2" id="KW-0812">Transmembrane</keyword>
<keyword evidence="4" id="KW-1185">Reference proteome</keyword>
<dbReference type="AlphaFoldDB" id="C0NI76"/>
<dbReference type="InParanoid" id="C0NI76"/>
<feature type="region of interest" description="Disordered" evidence="1">
    <location>
        <begin position="73"/>
        <end position="93"/>
    </location>
</feature>
<dbReference type="EMBL" id="GG663365">
    <property type="protein sequence ID" value="EEH09511.1"/>
    <property type="molecule type" value="Genomic_DNA"/>
</dbReference>
<dbReference type="HOGENOM" id="CLU_1447272_0_0_1"/>
<accession>C0NI76</accession>
<name>C0NI76_AJECG</name>
<evidence type="ECO:0000313" key="3">
    <source>
        <dbReference type="EMBL" id="EEH09511.1"/>
    </source>
</evidence>